<dbReference type="EMBL" id="BSXS01005981">
    <property type="protein sequence ID" value="GME84967.1"/>
    <property type="molecule type" value="Genomic_DNA"/>
</dbReference>
<gene>
    <name evidence="1" type="ORF">Amon02_000724600</name>
</gene>
<comment type="caution">
    <text evidence="1">The sequence shown here is derived from an EMBL/GenBank/DDBJ whole genome shotgun (WGS) entry which is preliminary data.</text>
</comment>
<protein>
    <submittedName>
        <fullName evidence="1">Unnamed protein product</fullName>
    </submittedName>
</protein>
<keyword evidence="2" id="KW-1185">Reference proteome</keyword>
<reference evidence="1" key="1">
    <citation type="submission" date="2023-04" db="EMBL/GenBank/DDBJ databases">
        <title>Ambrosiozyma monospora NBRC 10751.</title>
        <authorList>
            <person name="Ichikawa N."/>
            <person name="Sato H."/>
            <person name="Tonouchi N."/>
        </authorList>
    </citation>
    <scope>NUCLEOTIDE SEQUENCE</scope>
    <source>
        <strain evidence="1">NBRC 10751</strain>
    </source>
</reference>
<dbReference type="Proteomes" id="UP001165064">
    <property type="component" value="Unassembled WGS sequence"/>
</dbReference>
<evidence type="ECO:0000313" key="2">
    <source>
        <dbReference type="Proteomes" id="UP001165064"/>
    </source>
</evidence>
<accession>A0ACB5TB21</accession>
<name>A0ACB5TB21_AMBMO</name>
<proteinExistence type="predicted"/>
<organism evidence="1 2">
    <name type="scientific">Ambrosiozyma monospora</name>
    <name type="common">Yeast</name>
    <name type="synonym">Endomycopsis monosporus</name>
    <dbReference type="NCBI Taxonomy" id="43982"/>
    <lineage>
        <taxon>Eukaryota</taxon>
        <taxon>Fungi</taxon>
        <taxon>Dikarya</taxon>
        <taxon>Ascomycota</taxon>
        <taxon>Saccharomycotina</taxon>
        <taxon>Pichiomycetes</taxon>
        <taxon>Pichiales</taxon>
        <taxon>Pichiaceae</taxon>
        <taxon>Ambrosiozyma</taxon>
    </lineage>
</organism>
<sequence length="535" mass="59907">MMSETTATPTTITIPDSIPASVTASLKALMASASISASPTNSSSSKFIASKPSTVLFFIALCVGVIIACLFLFFTVRYLIRSKYGLYLPPPHYHRSPFYMGPNSRASMNGAMPYFENDITMNFMLAAPPPQHRRDRYSRKRKLTQEEVDDLFPLKTYSKWLNGGKEEVINRNDGKLVYEEQLDANADNNENGNNQTTTATTLTNNDENGNNTNTDGNNTTTNDNDNDNNITIGASSSTAGKRRSSLLEEVDLADVSTEKTTVNTTTNNNTTITTFPDSKKEGSSSDTTKNDNNSTTIQKSSDTSTSHKENSKEEEEEENDADEDNTSEVDDPHFTSGTCAICLDNLDDDDEVRGLICGHVFHAECVDPWLTNRRGCCPMCKRDYYLMNHGHGHRSSHYNPGERDLDSIFNLGDDTLATMDLYFPRPTKFKALTLLACQIRINNGEYPVSAQDMEQQQQDFNRNTVDYTQPLLNDSFEDGPPIPKMDELNPTINYILSESPFHPDDIANLDQLAYQSANSMHRWYLKPLWRLMGCW</sequence>
<evidence type="ECO:0000313" key="1">
    <source>
        <dbReference type="EMBL" id="GME84967.1"/>
    </source>
</evidence>